<dbReference type="InterPro" id="IPR012312">
    <property type="entry name" value="Hemerythrin-like"/>
</dbReference>
<sequence>MTERLPSTGAPAAPDAPATPCRSDEVVLIHLVFRRLFGDAPGLVRDVAPGDVDRAAFLARHLLGLTEMLHTHHRAEDAFFWDRMAERAPACGLHVTAMRRQHEALSDELDVVDALVDDWKAEADVIAAEHLAVALDQVDRALAVHLDDEERDAFPVLDEVLSEVEWDEISAEVGRERPALPLFLLVGLIMDSLPESERDAWIARELPWPMRAAYRLVGRRSYERQLQRLRPAASSPKGSRPLA</sequence>
<dbReference type="RefSeq" id="WP_188742373.1">
    <property type="nucleotide sequence ID" value="NZ_BAABFW010000002.1"/>
</dbReference>
<evidence type="ECO:0000256" key="1">
    <source>
        <dbReference type="SAM" id="MobiDB-lite"/>
    </source>
</evidence>
<proteinExistence type="predicted"/>
<reference evidence="3" key="2">
    <citation type="submission" date="2020-09" db="EMBL/GenBank/DDBJ databases">
        <authorList>
            <person name="Sun Q."/>
            <person name="Zhou Y."/>
        </authorList>
    </citation>
    <scope>NUCLEOTIDE SEQUENCE</scope>
    <source>
        <strain evidence="3">CGMCC 1.8984</strain>
    </source>
</reference>
<comment type="caution">
    <text evidence="3">The sequence shown here is derived from an EMBL/GenBank/DDBJ whole genome shotgun (WGS) entry which is preliminary data.</text>
</comment>
<protein>
    <recommendedName>
        <fullName evidence="2">Hemerythrin-like domain-containing protein</fullName>
    </recommendedName>
</protein>
<dbReference type="EMBL" id="BMMD01000004">
    <property type="protein sequence ID" value="GGJ74115.1"/>
    <property type="molecule type" value="Genomic_DNA"/>
</dbReference>
<dbReference type="Pfam" id="PF01814">
    <property type="entry name" value="Hemerythrin"/>
    <property type="match status" value="1"/>
</dbReference>
<feature type="region of interest" description="Disordered" evidence="1">
    <location>
        <begin position="1"/>
        <end position="20"/>
    </location>
</feature>
<dbReference type="Gene3D" id="1.20.120.520">
    <property type="entry name" value="nmb1532 protein domain like"/>
    <property type="match status" value="1"/>
</dbReference>
<evidence type="ECO:0000313" key="3">
    <source>
        <dbReference type="EMBL" id="GGJ74115.1"/>
    </source>
</evidence>
<evidence type="ECO:0000259" key="2">
    <source>
        <dbReference type="Pfam" id="PF01814"/>
    </source>
</evidence>
<reference evidence="3" key="1">
    <citation type="journal article" date="2014" name="Int. J. Syst. Evol. Microbiol.">
        <title>Complete genome sequence of Corynebacterium casei LMG S-19264T (=DSM 44701T), isolated from a smear-ripened cheese.</title>
        <authorList>
            <consortium name="US DOE Joint Genome Institute (JGI-PGF)"/>
            <person name="Walter F."/>
            <person name="Albersmeier A."/>
            <person name="Kalinowski J."/>
            <person name="Ruckert C."/>
        </authorList>
    </citation>
    <scope>NUCLEOTIDE SEQUENCE</scope>
    <source>
        <strain evidence="3">CGMCC 1.8984</strain>
    </source>
</reference>
<dbReference type="CDD" id="cd12108">
    <property type="entry name" value="Hr-like"/>
    <property type="match status" value="1"/>
</dbReference>
<feature type="domain" description="Hemerythrin-like" evidence="2">
    <location>
        <begin position="27"/>
        <end position="157"/>
    </location>
</feature>
<gene>
    <name evidence="3" type="ORF">GCM10011372_10230</name>
</gene>
<organism evidence="3 4">
    <name type="scientific">Agromyces bauzanensis</name>
    <dbReference type="NCBI Taxonomy" id="1308924"/>
    <lineage>
        <taxon>Bacteria</taxon>
        <taxon>Bacillati</taxon>
        <taxon>Actinomycetota</taxon>
        <taxon>Actinomycetes</taxon>
        <taxon>Micrococcales</taxon>
        <taxon>Microbacteriaceae</taxon>
        <taxon>Agromyces</taxon>
    </lineage>
</organism>
<dbReference type="AlphaFoldDB" id="A0A917PF52"/>
<dbReference type="Proteomes" id="UP000636956">
    <property type="component" value="Unassembled WGS sequence"/>
</dbReference>
<name>A0A917PF52_9MICO</name>
<evidence type="ECO:0000313" key="4">
    <source>
        <dbReference type="Proteomes" id="UP000636956"/>
    </source>
</evidence>
<accession>A0A917PF52</accession>
<keyword evidence="4" id="KW-1185">Reference proteome</keyword>